<feature type="compositionally biased region" description="Polar residues" evidence="1">
    <location>
        <begin position="55"/>
        <end position="69"/>
    </location>
</feature>
<dbReference type="EMBL" id="JBHSAB010000029">
    <property type="protein sequence ID" value="MFC3909722.1"/>
    <property type="molecule type" value="Genomic_DNA"/>
</dbReference>
<dbReference type="RefSeq" id="WP_382344210.1">
    <property type="nucleotide sequence ID" value="NZ_JBHSAB010000029.1"/>
</dbReference>
<protein>
    <submittedName>
        <fullName evidence="2">Uncharacterized protein</fullName>
    </submittedName>
</protein>
<evidence type="ECO:0000313" key="2">
    <source>
        <dbReference type="EMBL" id="MFC3909722.1"/>
    </source>
</evidence>
<evidence type="ECO:0000313" key="3">
    <source>
        <dbReference type="Proteomes" id="UP001595758"/>
    </source>
</evidence>
<comment type="caution">
    <text evidence="2">The sequence shown here is derived from an EMBL/GenBank/DDBJ whole genome shotgun (WGS) entry which is preliminary data.</text>
</comment>
<dbReference type="Proteomes" id="UP001595758">
    <property type="component" value="Unassembled WGS sequence"/>
</dbReference>
<evidence type="ECO:0000256" key="1">
    <source>
        <dbReference type="SAM" id="MobiDB-lite"/>
    </source>
</evidence>
<keyword evidence="3" id="KW-1185">Reference proteome</keyword>
<name>A0ABV8CHM0_9GAMM</name>
<feature type="region of interest" description="Disordered" evidence="1">
    <location>
        <begin position="55"/>
        <end position="82"/>
    </location>
</feature>
<gene>
    <name evidence="2" type="ORF">ACFORL_11640</name>
</gene>
<reference evidence="3" key="1">
    <citation type="journal article" date="2019" name="Int. J. Syst. Evol. Microbiol.">
        <title>The Global Catalogue of Microorganisms (GCM) 10K type strain sequencing project: providing services to taxonomists for standard genome sequencing and annotation.</title>
        <authorList>
            <consortium name="The Broad Institute Genomics Platform"/>
            <consortium name="The Broad Institute Genome Sequencing Center for Infectious Disease"/>
            <person name="Wu L."/>
            <person name="Ma J."/>
        </authorList>
    </citation>
    <scope>NUCLEOTIDE SEQUENCE [LARGE SCALE GENOMIC DNA]</scope>
    <source>
        <strain evidence="3">CCUG 59858</strain>
    </source>
</reference>
<sequence>MTKYQTVYEDELDTFIKICHEEGYDPNEFNFNEHNVQNPSSIGSVYGKVTISRNGKSKTYNTGNGSSWNADFENDLKNKSFD</sequence>
<accession>A0ABV8CHM0</accession>
<organism evidence="2 3">
    <name type="scientific">Legionella dresdenensis</name>
    <dbReference type="NCBI Taxonomy" id="450200"/>
    <lineage>
        <taxon>Bacteria</taxon>
        <taxon>Pseudomonadati</taxon>
        <taxon>Pseudomonadota</taxon>
        <taxon>Gammaproteobacteria</taxon>
        <taxon>Legionellales</taxon>
        <taxon>Legionellaceae</taxon>
        <taxon>Legionella</taxon>
    </lineage>
</organism>
<proteinExistence type="predicted"/>